<dbReference type="EMBL" id="JACXVP010000011">
    <property type="protein sequence ID" value="KAG5577252.1"/>
    <property type="molecule type" value="Genomic_DNA"/>
</dbReference>
<protein>
    <submittedName>
        <fullName evidence="2">Uncharacterized protein</fullName>
    </submittedName>
</protein>
<dbReference type="OrthoDB" id="1326436at2759"/>
<sequence>MNSFSQINNCHEIIPYISPVNIVRIANESELTIHQLTGRKRGLINAEVIALSIVSFAIVPLAGETNIYTIKLYKGEDLVDPFRLNKKYHDILDDWTCEKRRRPNGQCDKVYYHMKKRSICRSVMNVCRYIFDGYEKMKVEVDSETNMIKEIKIGSPKRPSKKRKKEPSNSEHTTKEQKANNGELYVGNEVALMCEMIELKETSEFVVCSMDNLKNLPNPKAFDKQSSSNLSNDDVLMRSLVQKEKTERITNLDCHEVVVVLHQEVDKVKMTKEYALLQTFLLEVAPPMKIGSAKEGDKTTLEDSHGKEDNLISHENIFTNMDNFDLFSPKEDDPFILYGIENDDFEDAYTPNIKDM</sequence>
<gene>
    <name evidence="2" type="ORF">H5410_057386</name>
</gene>
<comment type="caution">
    <text evidence="2">The sequence shown here is derived from an EMBL/GenBank/DDBJ whole genome shotgun (WGS) entry which is preliminary data.</text>
</comment>
<dbReference type="AlphaFoldDB" id="A0A9J5WQ08"/>
<name>A0A9J5WQ08_SOLCO</name>
<evidence type="ECO:0000256" key="1">
    <source>
        <dbReference type="SAM" id="MobiDB-lite"/>
    </source>
</evidence>
<evidence type="ECO:0000313" key="2">
    <source>
        <dbReference type="EMBL" id="KAG5577252.1"/>
    </source>
</evidence>
<organism evidence="2 3">
    <name type="scientific">Solanum commersonii</name>
    <name type="common">Commerson's wild potato</name>
    <name type="synonym">Commerson's nightshade</name>
    <dbReference type="NCBI Taxonomy" id="4109"/>
    <lineage>
        <taxon>Eukaryota</taxon>
        <taxon>Viridiplantae</taxon>
        <taxon>Streptophyta</taxon>
        <taxon>Embryophyta</taxon>
        <taxon>Tracheophyta</taxon>
        <taxon>Spermatophyta</taxon>
        <taxon>Magnoliopsida</taxon>
        <taxon>eudicotyledons</taxon>
        <taxon>Gunneridae</taxon>
        <taxon>Pentapetalae</taxon>
        <taxon>asterids</taxon>
        <taxon>lamiids</taxon>
        <taxon>Solanales</taxon>
        <taxon>Solanaceae</taxon>
        <taxon>Solanoideae</taxon>
        <taxon>Solaneae</taxon>
        <taxon>Solanum</taxon>
    </lineage>
</organism>
<evidence type="ECO:0000313" key="3">
    <source>
        <dbReference type="Proteomes" id="UP000824120"/>
    </source>
</evidence>
<proteinExistence type="predicted"/>
<keyword evidence="3" id="KW-1185">Reference proteome</keyword>
<feature type="region of interest" description="Disordered" evidence="1">
    <location>
        <begin position="152"/>
        <end position="180"/>
    </location>
</feature>
<dbReference type="Proteomes" id="UP000824120">
    <property type="component" value="Chromosome 11"/>
</dbReference>
<accession>A0A9J5WQ08</accession>
<reference evidence="2 3" key="1">
    <citation type="submission" date="2020-09" db="EMBL/GenBank/DDBJ databases">
        <title>De no assembly of potato wild relative species, Solanum commersonii.</title>
        <authorList>
            <person name="Cho K."/>
        </authorList>
    </citation>
    <scope>NUCLEOTIDE SEQUENCE [LARGE SCALE GENOMIC DNA]</scope>
    <source>
        <strain evidence="2">LZ3.2</strain>
        <tissue evidence="2">Leaf</tissue>
    </source>
</reference>
<feature type="compositionally biased region" description="Basic and acidic residues" evidence="1">
    <location>
        <begin position="166"/>
        <end position="178"/>
    </location>
</feature>